<feature type="transmembrane region" description="Helical" evidence="7">
    <location>
        <begin position="12"/>
        <end position="32"/>
    </location>
</feature>
<evidence type="ECO:0000256" key="7">
    <source>
        <dbReference type="HAMAP-Rule" id="MF_02065"/>
    </source>
</evidence>
<sequence length="345" mass="39133">MLKLNRSKKTVISSIIIIFLIVVSVILGIDYISTENRPLTKEKDESTISITVNNGDTLYGVFEKLKEENIMPNVFFAKVYLKLNHISDKIMVGDYTINTNVTLKELVNILQSGIGTTKKITFPEGYTVEEIAQTLQENGIIKADSFLKAVKNYNVPSYITLNNEKKYNLEGFLFPDTYNFRNGMTGDEIIETMLEKFNIVMNEIQNETGITIPKDDYEKYATIGSIIEKEASTDEDRSLVSSVIYNRLKSDMLLQIDATVVYALGNPKINIVTYKDLEVDSPYNTYLNKGLTIGPICNPGKESLLAAIKPDNTDYLYYVLTENGSHFFTNNYQDFLKKKEELNVN</sequence>
<evidence type="ECO:0000256" key="4">
    <source>
        <dbReference type="ARBA" id="ARBA00023136"/>
    </source>
</evidence>
<dbReference type="Pfam" id="PF02618">
    <property type="entry name" value="YceG"/>
    <property type="match status" value="1"/>
</dbReference>
<comment type="function">
    <text evidence="7">Functions as a peptidoglycan terminase that cleaves nascent peptidoglycan strands endolytically to terminate their elongation.</text>
</comment>
<dbReference type="Gene3D" id="3.30.1490.480">
    <property type="entry name" value="Endolytic murein transglycosylase"/>
    <property type="match status" value="2"/>
</dbReference>
<keyword evidence="5 7" id="KW-0456">Lyase</keyword>
<dbReference type="PANTHER" id="PTHR30518">
    <property type="entry name" value="ENDOLYTIC MUREIN TRANSGLYCOSYLASE"/>
    <property type="match status" value="1"/>
</dbReference>
<gene>
    <name evidence="8" type="primary">yceG</name>
    <name evidence="7" type="synonym">mltG</name>
    <name evidence="8" type="ORF">ERS852473_00343</name>
</gene>
<evidence type="ECO:0000256" key="6">
    <source>
        <dbReference type="ARBA" id="ARBA00023316"/>
    </source>
</evidence>
<dbReference type="HAMAP" id="MF_02065">
    <property type="entry name" value="MltG"/>
    <property type="match status" value="1"/>
</dbReference>
<keyword evidence="3 7" id="KW-1133">Transmembrane helix</keyword>
<dbReference type="Proteomes" id="UP000095488">
    <property type="component" value="Unassembled WGS sequence"/>
</dbReference>
<proteinExistence type="inferred from homology"/>
<dbReference type="PANTHER" id="PTHR30518:SF2">
    <property type="entry name" value="ENDOLYTIC MUREIN TRANSGLYCOSYLASE"/>
    <property type="match status" value="1"/>
</dbReference>
<evidence type="ECO:0000313" key="9">
    <source>
        <dbReference type="Proteomes" id="UP000095488"/>
    </source>
</evidence>
<reference evidence="8 9" key="1">
    <citation type="submission" date="2015-09" db="EMBL/GenBank/DDBJ databases">
        <authorList>
            <consortium name="Pathogen Informatics"/>
        </authorList>
    </citation>
    <scope>NUCLEOTIDE SEQUENCE [LARGE SCALE GENOMIC DNA]</scope>
    <source>
        <strain evidence="8 9">2789STDY5834858</strain>
    </source>
</reference>
<organism evidence="8 9">
    <name type="scientific">Sarcina ventriculi</name>
    <name type="common">Clostridium ventriculi</name>
    <dbReference type="NCBI Taxonomy" id="1267"/>
    <lineage>
        <taxon>Bacteria</taxon>
        <taxon>Bacillati</taxon>
        <taxon>Bacillota</taxon>
        <taxon>Clostridia</taxon>
        <taxon>Eubacteriales</taxon>
        <taxon>Clostridiaceae</taxon>
        <taxon>Sarcina</taxon>
    </lineage>
</organism>
<dbReference type="NCBIfam" id="TIGR00247">
    <property type="entry name" value="endolytic transglycosylase MltG"/>
    <property type="match status" value="1"/>
</dbReference>
<dbReference type="EC" id="4.2.2.29" evidence="7"/>
<accession>A0ABM9UM35</accession>
<comment type="similarity">
    <text evidence="7">Belongs to the transglycosylase MltG family.</text>
</comment>
<feature type="site" description="Important for catalytic activity" evidence="7">
    <location>
        <position position="230"/>
    </location>
</feature>
<comment type="subcellular location">
    <subcellularLocation>
        <location evidence="7">Cell membrane</location>
        <topology evidence="7">Single-pass membrane protein</topology>
    </subcellularLocation>
</comment>
<name>A0ABM9UM35_SARVE</name>
<dbReference type="GO" id="GO:0016829">
    <property type="term" value="F:lyase activity"/>
    <property type="evidence" value="ECO:0007669"/>
    <property type="project" value="UniProtKB-KW"/>
</dbReference>
<keyword evidence="4 7" id="KW-0472">Membrane</keyword>
<comment type="catalytic activity">
    <reaction evidence="7">
        <text>a peptidoglycan chain = a peptidoglycan chain with N-acetyl-1,6-anhydromuramyl-[peptide] at the reducing end + a peptidoglycan chain with N-acetylglucosamine at the non-reducing end.</text>
        <dbReference type="EC" id="4.2.2.29"/>
    </reaction>
</comment>
<keyword evidence="2 7" id="KW-0812">Transmembrane</keyword>
<dbReference type="RefSeq" id="WP_055257234.1">
    <property type="nucleotide sequence ID" value="NZ_BCMV01000062.1"/>
</dbReference>
<protein>
    <recommendedName>
        <fullName evidence="7">Endolytic murein transglycosylase</fullName>
        <ecNumber evidence="7">4.2.2.29</ecNumber>
    </recommendedName>
    <alternativeName>
        <fullName evidence="7">Peptidoglycan lytic transglycosylase</fullName>
    </alternativeName>
    <alternativeName>
        <fullName evidence="7">Peptidoglycan polymerization terminase</fullName>
    </alternativeName>
</protein>
<keyword evidence="1 7" id="KW-1003">Cell membrane</keyword>
<dbReference type="EMBL" id="CYZR01000001">
    <property type="protein sequence ID" value="CUN49981.1"/>
    <property type="molecule type" value="Genomic_DNA"/>
</dbReference>
<keyword evidence="6 7" id="KW-0961">Cell wall biogenesis/degradation</keyword>
<evidence type="ECO:0000256" key="2">
    <source>
        <dbReference type="ARBA" id="ARBA00022692"/>
    </source>
</evidence>
<evidence type="ECO:0000256" key="3">
    <source>
        <dbReference type="ARBA" id="ARBA00022989"/>
    </source>
</evidence>
<dbReference type="CDD" id="cd08010">
    <property type="entry name" value="MltG_like"/>
    <property type="match status" value="1"/>
</dbReference>
<keyword evidence="9" id="KW-1185">Reference proteome</keyword>
<dbReference type="InterPro" id="IPR003770">
    <property type="entry name" value="MLTG-like"/>
</dbReference>
<evidence type="ECO:0000256" key="1">
    <source>
        <dbReference type="ARBA" id="ARBA00022475"/>
    </source>
</evidence>
<evidence type="ECO:0000256" key="5">
    <source>
        <dbReference type="ARBA" id="ARBA00023239"/>
    </source>
</evidence>
<comment type="caution">
    <text evidence="8">The sequence shown here is derived from an EMBL/GenBank/DDBJ whole genome shotgun (WGS) entry which is preliminary data.</text>
</comment>
<evidence type="ECO:0000313" key="8">
    <source>
        <dbReference type="EMBL" id="CUN49981.1"/>
    </source>
</evidence>